<reference evidence="1 2" key="1">
    <citation type="submission" date="2008-12" db="EMBL/GenBank/DDBJ databases">
        <authorList>
            <person name="Fulton L."/>
            <person name="Clifton S."/>
            <person name="Fulton B."/>
            <person name="Xu J."/>
            <person name="Minx P."/>
            <person name="Pepin K.H."/>
            <person name="Johnson M."/>
            <person name="Bhonagiri V."/>
            <person name="Nash W.E."/>
            <person name="Mardis E.R."/>
            <person name="Wilson R.K."/>
        </authorList>
    </citation>
    <scope>NUCLEOTIDE SEQUENCE [LARGE SCALE GENOMIC DNA]</scope>
    <source>
        <strain evidence="1 2">DSM 18228</strain>
    </source>
</reference>
<dbReference type="AlphaFoldDB" id="S0FDQ6"/>
<dbReference type="STRING" id="547042.BACCOPRO_02107"/>
<dbReference type="HOGENOM" id="CLU_2840532_0_0_10"/>
<sequence length="65" mass="7236">MRFASNTSIIFIRFIIGTSVLRFPAQDNSGSTAGGSAERQTVLNRVIYKVGTTPHGARKSYRREF</sequence>
<proteinExistence type="predicted"/>
<organism evidence="1 2">
    <name type="scientific">Phocaeicola coprophilus DSM 18228 = JCM 13818</name>
    <dbReference type="NCBI Taxonomy" id="547042"/>
    <lineage>
        <taxon>Bacteria</taxon>
        <taxon>Pseudomonadati</taxon>
        <taxon>Bacteroidota</taxon>
        <taxon>Bacteroidia</taxon>
        <taxon>Bacteroidales</taxon>
        <taxon>Bacteroidaceae</taxon>
        <taxon>Phocaeicola</taxon>
    </lineage>
</organism>
<name>S0FDQ6_9BACT</name>
<comment type="caution">
    <text evidence="1">The sequence shown here is derived from an EMBL/GenBank/DDBJ whole genome shotgun (WGS) entry which is preliminary data.</text>
</comment>
<dbReference type="Proteomes" id="UP000014073">
    <property type="component" value="Unassembled WGS sequence"/>
</dbReference>
<protein>
    <submittedName>
        <fullName evidence="1">Uncharacterized protein</fullName>
    </submittedName>
</protein>
<dbReference type="EMBL" id="ACBW01000147">
    <property type="protein sequence ID" value="EEF76601.1"/>
    <property type="molecule type" value="Genomic_DNA"/>
</dbReference>
<keyword evidence="2" id="KW-1185">Reference proteome</keyword>
<accession>S0FDQ6</accession>
<evidence type="ECO:0000313" key="2">
    <source>
        <dbReference type="Proteomes" id="UP000014073"/>
    </source>
</evidence>
<gene>
    <name evidence="1" type="ORF">BACCOPRO_02107</name>
</gene>
<evidence type="ECO:0000313" key="1">
    <source>
        <dbReference type="EMBL" id="EEF76601.1"/>
    </source>
</evidence>